<evidence type="ECO:0000313" key="10">
    <source>
        <dbReference type="Proteomes" id="UP000033995"/>
    </source>
</evidence>
<dbReference type="PANTHER" id="PTHR43286">
    <property type="entry name" value="ENDONUCLEASE III-LIKE PROTEIN 1"/>
    <property type="match status" value="1"/>
</dbReference>
<dbReference type="GO" id="GO:0003677">
    <property type="term" value="F:DNA binding"/>
    <property type="evidence" value="ECO:0007669"/>
    <property type="project" value="InterPro"/>
</dbReference>
<dbReference type="FunFam" id="1.10.340.30:FF:000001">
    <property type="entry name" value="Endonuclease III"/>
    <property type="match status" value="1"/>
</dbReference>
<dbReference type="Gene3D" id="1.10.340.30">
    <property type="entry name" value="Hypothetical protein, domain 2"/>
    <property type="match status" value="1"/>
</dbReference>
<sequence>MEQQCSRLVETNNLARLFKAFKRNYILVPLEVFGKNPYKTLVSTILSARTKDEVTFEASKRLFAIASNLKILSEIDIKLIEKTIYPVGFYKTKAKHLKQLAINLTGSEPVIVPRTREELMKLPGVGRKTANLVLNRAFGIPTIAVDTHVHRISNFLGIVKTKTPEQTEKELLKVIPKKYWPELNRLFVSIGRQYPTNKKLEIFLKKEKLIN</sequence>
<dbReference type="Proteomes" id="UP000033995">
    <property type="component" value="Unassembled WGS sequence"/>
</dbReference>
<gene>
    <name evidence="9" type="ORF">UR38_C0003G0151</name>
</gene>
<evidence type="ECO:0000256" key="1">
    <source>
        <dbReference type="ARBA" id="ARBA00008343"/>
    </source>
</evidence>
<dbReference type="GO" id="GO:0016829">
    <property type="term" value="F:lyase activity"/>
    <property type="evidence" value="ECO:0007669"/>
    <property type="project" value="UniProtKB-KW"/>
</dbReference>
<reference evidence="9 10" key="1">
    <citation type="journal article" date="2015" name="Nature">
        <title>rRNA introns, odd ribosomes, and small enigmatic genomes across a large radiation of phyla.</title>
        <authorList>
            <person name="Brown C.T."/>
            <person name="Hug L.A."/>
            <person name="Thomas B.C."/>
            <person name="Sharon I."/>
            <person name="Castelle C.J."/>
            <person name="Singh A."/>
            <person name="Wilkins M.J."/>
            <person name="Williams K.H."/>
            <person name="Banfield J.F."/>
        </authorList>
    </citation>
    <scope>NUCLEOTIDE SEQUENCE [LARGE SCALE GENOMIC DNA]</scope>
</reference>
<feature type="domain" description="Helix-hairpin-helix DNA-binding motif class 1" evidence="7">
    <location>
        <begin position="117"/>
        <end position="136"/>
    </location>
</feature>
<evidence type="ECO:0000256" key="4">
    <source>
        <dbReference type="ARBA" id="ARBA00023204"/>
    </source>
</evidence>
<dbReference type="CDD" id="cd00056">
    <property type="entry name" value="ENDO3c"/>
    <property type="match status" value="1"/>
</dbReference>
<evidence type="ECO:0000256" key="5">
    <source>
        <dbReference type="ARBA" id="ARBA00023239"/>
    </source>
</evidence>
<dbReference type="AlphaFoldDB" id="A0A0G0A8Y8"/>
<accession>A0A0G0A8Y8</accession>
<keyword evidence="4" id="KW-0234">DNA repair</keyword>
<dbReference type="InterPro" id="IPR003583">
    <property type="entry name" value="Hlx-hairpin-Hlx_DNA-bd_motif"/>
</dbReference>
<dbReference type="EMBL" id="LBOZ01000003">
    <property type="protein sequence ID" value="KKP47746.1"/>
    <property type="molecule type" value="Genomic_DNA"/>
</dbReference>
<dbReference type="GO" id="GO:0006289">
    <property type="term" value="P:nucleotide-excision repair"/>
    <property type="evidence" value="ECO:0007669"/>
    <property type="project" value="TreeGrafter"/>
</dbReference>
<evidence type="ECO:0000256" key="6">
    <source>
        <dbReference type="ARBA" id="ARBA00023295"/>
    </source>
</evidence>
<dbReference type="SMART" id="SM00478">
    <property type="entry name" value="ENDO3c"/>
    <property type="match status" value="1"/>
</dbReference>
<dbReference type="GO" id="GO:0000703">
    <property type="term" value="F:oxidized pyrimidine nucleobase lesion DNA N-glycosylase activity"/>
    <property type="evidence" value="ECO:0007669"/>
    <property type="project" value="TreeGrafter"/>
</dbReference>
<keyword evidence="3" id="KW-0378">Hydrolase</keyword>
<evidence type="ECO:0000313" key="9">
    <source>
        <dbReference type="EMBL" id="KKP47746.1"/>
    </source>
</evidence>
<proteinExistence type="inferred from homology"/>
<comment type="similarity">
    <text evidence="1">Belongs to the Nth/MutY family.</text>
</comment>
<dbReference type="InterPro" id="IPR023170">
    <property type="entry name" value="HhH_base_excis_C"/>
</dbReference>
<dbReference type="SMART" id="SM00278">
    <property type="entry name" value="HhH1"/>
    <property type="match status" value="1"/>
</dbReference>
<dbReference type="SUPFAM" id="SSF48150">
    <property type="entry name" value="DNA-glycosylase"/>
    <property type="match status" value="1"/>
</dbReference>
<evidence type="ECO:0000259" key="8">
    <source>
        <dbReference type="SMART" id="SM00478"/>
    </source>
</evidence>
<feature type="domain" description="HhH-GPD" evidence="8">
    <location>
        <begin position="46"/>
        <end position="193"/>
    </location>
</feature>
<organism evidence="9 10">
    <name type="scientific">Candidatus Woesebacteria bacterium GW2011_GWA2_33_28</name>
    <dbReference type="NCBI Taxonomy" id="1618561"/>
    <lineage>
        <taxon>Bacteria</taxon>
        <taxon>Candidatus Woeseibacteriota</taxon>
    </lineage>
</organism>
<dbReference type="InterPro" id="IPR003265">
    <property type="entry name" value="HhH-GPD_domain"/>
</dbReference>
<keyword evidence="2" id="KW-0227">DNA damage</keyword>
<dbReference type="GO" id="GO:0003906">
    <property type="term" value="F:DNA-(apurinic or apyrimidinic site) endonuclease activity"/>
    <property type="evidence" value="ECO:0007669"/>
    <property type="project" value="TreeGrafter"/>
</dbReference>
<dbReference type="Gene3D" id="1.10.1670.10">
    <property type="entry name" value="Helix-hairpin-Helix base-excision DNA repair enzymes (C-terminal)"/>
    <property type="match status" value="1"/>
</dbReference>
<dbReference type="Pfam" id="PF00730">
    <property type="entry name" value="HhH-GPD"/>
    <property type="match status" value="1"/>
</dbReference>
<dbReference type="PATRIC" id="fig|1618561.3.peg.540"/>
<protein>
    <submittedName>
        <fullName evidence="9">DNA-(Apurinic or apyrimidinic site) lyase</fullName>
    </submittedName>
</protein>
<dbReference type="InterPro" id="IPR011257">
    <property type="entry name" value="DNA_glycosylase"/>
</dbReference>
<evidence type="ECO:0000256" key="3">
    <source>
        <dbReference type="ARBA" id="ARBA00022801"/>
    </source>
</evidence>
<dbReference type="GO" id="GO:0006285">
    <property type="term" value="P:base-excision repair, AP site formation"/>
    <property type="evidence" value="ECO:0007669"/>
    <property type="project" value="TreeGrafter"/>
</dbReference>
<evidence type="ECO:0000259" key="7">
    <source>
        <dbReference type="SMART" id="SM00278"/>
    </source>
</evidence>
<comment type="caution">
    <text evidence="9">The sequence shown here is derived from an EMBL/GenBank/DDBJ whole genome shotgun (WGS) entry which is preliminary data.</text>
</comment>
<dbReference type="InterPro" id="IPR000445">
    <property type="entry name" value="HhH_motif"/>
</dbReference>
<dbReference type="Pfam" id="PF00633">
    <property type="entry name" value="HHH"/>
    <property type="match status" value="1"/>
</dbReference>
<keyword evidence="6" id="KW-0326">Glycosidase</keyword>
<name>A0A0G0A8Y8_9BACT</name>
<keyword evidence="5 9" id="KW-0456">Lyase</keyword>
<dbReference type="PANTHER" id="PTHR43286:SF1">
    <property type="entry name" value="ENDONUCLEASE III-LIKE PROTEIN 1"/>
    <property type="match status" value="1"/>
</dbReference>
<evidence type="ECO:0000256" key="2">
    <source>
        <dbReference type="ARBA" id="ARBA00022763"/>
    </source>
</evidence>